<sequence length="74" mass="8045">DAEDPSKQGRSLIEELDMDVDISLVPSHVVDKGRKLDDTQTKKRVNTVSTLVSTANVSTASEMVNTANLKAMDK</sequence>
<dbReference type="EMBL" id="BKCJ011210667">
    <property type="protein sequence ID" value="GFD04288.1"/>
    <property type="molecule type" value="Genomic_DNA"/>
</dbReference>
<organism evidence="1">
    <name type="scientific">Tanacetum cinerariifolium</name>
    <name type="common">Dalmatian daisy</name>
    <name type="synonym">Chrysanthemum cinerariifolium</name>
    <dbReference type="NCBI Taxonomy" id="118510"/>
    <lineage>
        <taxon>Eukaryota</taxon>
        <taxon>Viridiplantae</taxon>
        <taxon>Streptophyta</taxon>
        <taxon>Embryophyta</taxon>
        <taxon>Tracheophyta</taxon>
        <taxon>Spermatophyta</taxon>
        <taxon>Magnoliopsida</taxon>
        <taxon>eudicotyledons</taxon>
        <taxon>Gunneridae</taxon>
        <taxon>Pentapetalae</taxon>
        <taxon>asterids</taxon>
        <taxon>campanulids</taxon>
        <taxon>Asterales</taxon>
        <taxon>Asteraceae</taxon>
        <taxon>Asteroideae</taxon>
        <taxon>Anthemideae</taxon>
        <taxon>Anthemidinae</taxon>
        <taxon>Tanacetum</taxon>
    </lineage>
</organism>
<feature type="non-terminal residue" evidence="1">
    <location>
        <position position="1"/>
    </location>
</feature>
<dbReference type="AlphaFoldDB" id="A0A699T4F6"/>
<accession>A0A699T4F6</accession>
<reference evidence="1" key="1">
    <citation type="journal article" date="2019" name="Sci. Rep.">
        <title>Draft genome of Tanacetum cinerariifolium, the natural source of mosquito coil.</title>
        <authorList>
            <person name="Yamashiro T."/>
            <person name="Shiraishi A."/>
            <person name="Satake H."/>
            <person name="Nakayama K."/>
        </authorList>
    </citation>
    <scope>NUCLEOTIDE SEQUENCE</scope>
</reference>
<feature type="non-terminal residue" evidence="1">
    <location>
        <position position="74"/>
    </location>
</feature>
<gene>
    <name evidence="1" type="ORF">Tci_876257</name>
</gene>
<protein>
    <submittedName>
        <fullName evidence="1">Uncharacterized protein</fullName>
    </submittedName>
</protein>
<proteinExistence type="predicted"/>
<comment type="caution">
    <text evidence="1">The sequence shown here is derived from an EMBL/GenBank/DDBJ whole genome shotgun (WGS) entry which is preliminary data.</text>
</comment>
<evidence type="ECO:0000313" key="1">
    <source>
        <dbReference type="EMBL" id="GFD04288.1"/>
    </source>
</evidence>
<name>A0A699T4F6_TANCI</name>